<evidence type="ECO:0000259" key="1">
    <source>
        <dbReference type="Pfam" id="PF17766"/>
    </source>
</evidence>
<protein>
    <submittedName>
        <fullName evidence="2">OLC1v1012224C1</fullName>
    </submittedName>
</protein>
<dbReference type="Proteomes" id="UP001161247">
    <property type="component" value="Chromosome 7"/>
</dbReference>
<dbReference type="Pfam" id="PF17766">
    <property type="entry name" value="fn3_6"/>
    <property type="match status" value="1"/>
</dbReference>
<dbReference type="EMBL" id="OX459124">
    <property type="protein sequence ID" value="CAI9111890.1"/>
    <property type="molecule type" value="Genomic_DNA"/>
</dbReference>
<evidence type="ECO:0000313" key="2">
    <source>
        <dbReference type="EMBL" id="CAI9111890.1"/>
    </source>
</evidence>
<gene>
    <name evidence="2" type="ORF">OLC1_LOCUS19178</name>
</gene>
<dbReference type="AlphaFoldDB" id="A0AAV1DVN3"/>
<sequence length="133" mass="14931">MRDQIFAVVGSFGFDCGNSSSDLNYPSFMVLYKLDDRVDSLIWEFNRRVRNVVHGASRYKAFVTAPKDSNVTVSPNILEFNHKNEEQAYTVIVTHAGAKNGTVTFVHLTWVQENGNHTVSSLIAVSQKNYRSG</sequence>
<accession>A0AAV1DVN3</accession>
<organism evidence="2 3">
    <name type="scientific">Oldenlandia corymbosa var. corymbosa</name>
    <dbReference type="NCBI Taxonomy" id="529605"/>
    <lineage>
        <taxon>Eukaryota</taxon>
        <taxon>Viridiplantae</taxon>
        <taxon>Streptophyta</taxon>
        <taxon>Embryophyta</taxon>
        <taxon>Tracheophyta</taxon>
        <taxon>Spermatophyta</taxon>
        <taxon>Magnoliopsida</taxon>
        <taxon>eudicotyledons</taxon>
        <taxon>Gunneridae</taxon>
        <taxon>Pentapetalae</taxon>
        <taxon>asterids</taxon>
        <taxon>lamiids</taxon>
        <taxon>Gentianales</taxon>
        <taxon>Rubiaceae</taxon>
        <taxon>Rubioideae</taxon>
        <taxon>Spermacoceae</taxon>
        <taxon>Hedyotis-Oldenlandia complex</taxon>
        <taxon>Oldenlandia</taxon>
    </lineage>
</organism>
<dbReference type="InterPro" id="IPR041469">
    <property type="entry name" value="Subtilisin-like_FN3"/>
</dbReference>
<keyword evidence="3" id="KW-1185">Reference proteome</keyword>
<feature type="domain" description="Subtilisin-like protease fibronectin type-III" evidence="1">
    <location>
        <begin position="22"/>
        <end position="125"/>
    </location>
</feature>
<dbReference type="Gene3D" id="2.60.40.2310">
    <property type="match status" value="1"/>
</dbReference>
<name>A0AAV1DVN3_OLDCO</name>
<reference evidence="2" key="1">
    <citation type="submission" date="2023-03" db="EMBL/GenBank/DDBJ databases">
        <authorList>
            <person name="Julca I."/>
        </authorList>
    </citation>
    <scope>NUCLEOTIDE SEQUENCE</scope>
</reference>
<evidence type="ECO:0000313" key="3">
    <source>
        <dbReference type="Proteomes" id="UP001161247"/>
    </source>
</evidence>
<proteinExistence type="predicted"/>